<dbReference type="Proteomes" id="UP001060368">
    <property type="component" value="Chromosome"/>
</dbReference>
<dbReference type="GeneID" id="74308353"/>
<gene>
    <name evidence="1" type="ORF">L6E24_11590</name>
</gene>
<sequence length="46" mass="5085">MKYLYPSPAMTGKVNRYTTNAHAIYIPVVNNIPSLIIRIHNGAPSS</sequence>
<dbReference type="KEGG" id="mend:L6E24_11590"/>
<reference evidence="1" key="1">
    <citation type="submission" date="2022-04" db="EMBL/GenBank/DDBJ databases">
        <title>Complete genome of Methanoplanus endosymbiosus DSM 3599.</title>
        <authorList>
            <person name="Chen S.-C."/>
            <person name="You Y.-T."/>
            <person name="Zhou Y.-Z."/>
            <person name="Lai M.-C."/>
        </authorList>
    </citation>
    <scope>NUCLEOTIDE SEQUENCE</scope>
    <source>
        <strain evidence="1">DSM 3599</strain>
    </source>
</reference>
<name>A0A9E7TJN4_9EURY</name>
<proteinExistence type="predicted"/>
<organism evidence="1 2">
    <name type="scientific">Methanoplanus endosymbiosus</name>
    <dbReference type="NCBI Taxonomy" id="33865"/>
    <lineage>
        <taxon>Archaea</taxon>
        <taxon>Methanobacteriati</taxon>
        <taxon>Methanobacteriota</taxon>
        <taxon>Stenosarchaea group</taxon>
        <taxon>Methanomicrobia</taxon>
        <taxon>Methanomicrobiales</taxon>
        <taxon>Methanomicrobiaceae</taxon>
        <taxon>Methanoplanus</taxon>
    </lineage>
</organism>
<dbReference type="RefSeq" id="WP_257742145.1">
    <property type="nucleotide sequence ID" value="NZ_CP096115.1"/>
</dbReference>
<evidence type="ECO:0000313" key="2">
    <source>
        <dbReference type="Proteomes" id="UP001060368"/>
    </source>
</evidence>
<protein>
    <submittedName>
        <fullName evidence="1">Uncharacterized protein</fullName>
    </submittedName>
</protein>
<dbReference type="AlphaFoldDB" id="A0A9E7TJN4"/>
<evidence type="ECO:0000313" key="1">
    <source>
        <dbReference type="EMBL" id="UUX91994.1"/>
    </source>
</evidence>
<dbReference type="EMBL" id="CP096115">
    <property type="protein sequence ID" value="UUX91994.1"/>
    <property type="molecule type" value="Genomic_DNA"/>
</dbReference>
<accession>A0A9E7TJN4</accession>
<keyword evidence="2" id="KW-1185">Reference proteome</keyword>